<feature type="compositionally biased region" description="Basic and acidic residues" evidence="1">
    <location>
        <begin position="199"/>
        <end position="209"/>
    </location>
</feature>
<evidence type="ECO:0000313" key="2">
    <source>
        <dbReference type="EMBL" id="CAA9515259.1"/>
    </source>
</evidence>
<feature type="region of interest" description="Disordered" evidence="1">
    <location>
        <begin position="19"/>
        <end position="119"/>
    </location>
</feature>
<feature type="compositionally biased region" description="Basic and acidic residues" evidence="1">
    <location>
        <begin position="63"/>
        <end position="78"/>
    </location>
</feature>
<organism evidence="2">
    <name type="scientific">uncultured Sphingomonadaceae bacterium</name>
    <dbReference type="NCBI Taxonomy" id="169976"/>
    <lineage>
        <taxon>Bacteria</taxon>
        <taxon>Pseudomonadati</taxon>
        <taxon>Pseudomonadota</taxon>
        <taxon>Alphaproteobacteria</taxon>
        <taxon>Sphingomonadales</taxon>
        <taxon>Sphingomonadaceae</taxon>
        <taxon>environmental samples</taxon>
    </lineage>
</organism>
<sequence>ARRQAPEELVLRPHRRVALQGAARLHHPQHPVGAPLQARAAAGHRDHARRRARARHSQGLDSSRSDRSRHGTRRDRGGGRQVLRASRLRQRRDRRCVEPLPGGRPHPRRIDDQPADREERVPVAGRRLLPQGAGGLVHAADRAALGQAADHGGVPQRRRDRDRHLRRGGGQPPLLRPWRRPHDRDRGRPHRRRAAPPQEARRDRPDRLHPPLRQQHPGADGRGPARGARRLPRSRPRGPGRGAGSQGPAEAQPRSGRGAGGGGASARSAARGAGRGGGAGRGSRTDWRHHARARSRGRARTGPGADGRTSAAAGGAAFNL</sequence>
<evidence type="ECO:0000256" key="1">
    <source>
        <dbReference type="SAM" id="MobiDB-lite"/>
    </source>
</evidence>
<accession>A0A6J4T6M2</accession>
<name>A0A6J4T6M2_9SPHN</name>
<reference evidence="2" key="1">
    <citation type="submission" date="2020-02" db="EMBL/GenBank/DDBJ databases">
        <authorList>
            <person name="Meier V. D."/>
        </authorList>
    </citation>
    <scope>NUCLEOTIDE SEQUENCE</scope>
    <source>
        <strain evidence="2">AVDCRST_MAG91</strain>
    </source>
</reference>
<dbReference type="EMBL" id="CADCVX010000347">
    <property type="protein sequence ID" value="CAA9515259.1"/>
    <property type="molecule type" value="Genomic_DNA"/>
</dbReference>
<feature type="compositionally biased region" description="Basic residues" evidence="1">
    <location>
        <begin position="227"/>
        <end position="238"/>
    </location>
</feature>
<protein>
    <submittedName>
        <fullName evidence="2">Monofunctional biosynthetic peptidoglycan transglycosylase</fullName>
    </submittedName>
</protein>
<feature type="region of interest" description="Disordered" evidence="1">
    <location>
        <begin position="145"/>
        <end position="320"/>
    </location>
</feature>
<proteinExistence type="predicted"/>
<feature type="non-terminal residue" evidence="2">
    <location>
        <position position="1"/>
    </location>
</feature>
<feature type="compositionally biased region" description="Basic and acidic residues" evidence="1">
    <location>
        <begin position="108"/>
        <end position="119"/>
    </location>
</feature>
<dbReference type="AlphaFoldDB" id="A0A6J4T6M2"/>
<feature type="compositionally biased region" description="Basic residues" evidence="1">
    <location>
        <begin position="289"/>
        <end position="299"/>
    </location>
</feature>
<feature type="compositionally biased region" description="Basic residues" evidence="1">
    <location>
        <begin position="46"/>
        <end position="56"/>
    </location>
</feature>
<feature type="compositionally biased region" description="Low complexity" evidence="1">
    <location>
        <begin position="145"/>
        <end position="155"/>
    </location>
</feature>
<feature type="non-terminal residue" evidence="2">
    <location>
        <position position="320"/>
    </location>
</feature>
<gene>
    <name evidence="2" type="ORF">AVDCRST_MAG91-1868</name>
</gene>